<feature type="compositionally biased region" description="Basic and acidic residues" evidence="2">
    <location>
        <begin position="106"/>
        <end position="120"/>
    </location>
</feature>
<evidence type="ECO:0000256" key="1">
    <source>
        <dbReference type="ARBA" id="ARBA00022801"/>
    </source>
</evidence>
<evidence type="ECO:0000313" key="5">
    <source>
        <dbReference type="Proteomes" id="UP000470404"/>
    </source>
</evidence>
<evidence type="ECO:0000313" key="4">
    <source>
        <dbReference type="EMBL" id="NEC58538.1"/>
    </source>
</evidence>
<reference evidence="4 5" key="1">
    <citation type="submission" date="2020-01" db="EMBL/GenBank/DDBJ databases">
        <title>Insect and environment-associated Actinomycetes.</title>
        <authorList>
            <person name="Currrie C."/>
            <person name="Chevrette M."/>
            <person name="Carlson C."/>
            <person name="Stubbendieck R."/>
            <person name="Wendt-Pienkowski E."/>
        </authorList>
    </citation>
    <scope>NUCLEOTIDE SEQUENCE [LARGE SCALE GENOMIC DNA]</scope>
    <source>
        <strain evidence="4 5">SID8386</strain>
    </source>
</reference>
<accession>A0ABX0BUD4</accession>
<dbReference type="Pfam" id="PF00857">
    <property type="entry name" value="Isochorismatase"/>
    <property type="match status" value="1"/>
</dbReference>
<dbReference type="InterPro" id="IPR000868">
    <property type="entry name" value="Isochorismatase-like_dom"/>
</dbReference>
<organism evidence="4 5">
    <name type="scientific">Amycolatopsis rubida</name>
    <dbReference type="NCBI Taxonomy" id="112413"/>
    <lineage>
        <taxon>Bacteria</taxon>
        <taxon>Bacillati</taxon>
        <taxon>Actinomycetota</taxon>
        <taxon>Actinomycetes</taxon>
        <taxon>Pseudonocardiales</taxon>
        <taxon>Pseudonocardiaceae</taxon>
        <taxon>Amycolatopsis</taxon>
    </lineage>
</organism>
<feature type="domain" description="Isochorismatase-like" evidence="3">
    <location>
        <begin position="35"/>
        <end position="224"/>
    </location>
</feature>
<dbReference type="PANTHER" id="PTHR43540:SF1">
    <property type="entry name" value="ISOCHORISMATASE HYDROLASE"/>
    <property type="match status" value="1"/>
</dbReference>
<proteinExistence type="predicted"/>
<evidence type="ECO:0000259" key="3">
    <source>
        <dbReference type="Pfam" id="PF00857"/>
    </source>
</evidence>
<name>A0ABX0BUD4_9PSEU</name>
<dbReference type="InterPro" id="IPR036380">
    <property type="entry name" value="Isochorismatase-like_sf"/>
</dbReference>
<gene>
    <name evidence="4" type="ORF">G3I59_23755</name>
</gene>
<keyword evidence="1" id="KW-0378">Hydrolase</keyword>
<dbReference type="SUPFAM" id="SSF52499">
    <property type="entry name" value="Isochorismatase-like hydrolases"/>
    <property type="match status" value="1"/>
</dbReference>
<dbReference type="InterPro" id="IPR050272">
    <property type="entry name" value="Isochorismatase-like_hydrls"/>
</dbReference>
<dbReference type="Proteomes" id="UP000470404">
    <property type="component" value="Unassembled WGS sequence"/>
</dbReference>
<evidence type="ECO:0000256" key="2">
    <source>
        <dbReference type="SAM" id="MobiDB-lite"/>
    </source>
</evidence>
<sequence length="241" mass="25909">MTAPQPWDRYLTARDHRVRELAGLGRRQGLGRRPALLVIDVTTNFCGEKREPLLDSIRRWRNSCGEAAWDAVDRIAGLLALARTLEVPVLYSAGLDTGGNPVLSGRWRDKNSRRDEDSDPGRAGGHDIVAPIAPRPGEIVVRKTKPSVFHGTPLASFLVDLGVDSLVVCGGSTSGCVRATVVDAFSANYRVTVAGDACFDRFDASHAMTLFDLDQKYADVTTAARAGEALQSLHGGAPADD</sequence>
<feature type="region of interest" description="Disordered" evidence="2">
    <location>
        <begin position="102"/>
        <end position="131"/>
    </location>
</feature>
<dbReference type="RefSeq" id="WP_067592823.1">
    <property type="nucleotide sequence ID" value="NZ_JAAGNC010000120.1"/>
</dbReference>
<comment type="caution">
    <text evidence="4">The sequence shown here is derived from an EMBL/GenBank/DDBJ whole genome shotgun (WGS) entry which is preliminary data.</text>
</comment>
<protein>
    <submittedName>
        <fullName evidence="4">Isochorismatase family protein</fullName>
    </submittedName>
</protein>
<keyword evidence="5" id="KW-1185">Reference proteome</keyword>
<dbReference type="EMBL" id="JAAGNC010000120">
    <property type="protein sequence ID" value="NEC58538.1"/>
    <property type="molecule type" value="Genomic_DNA"/>
</dbReference>
<dbReference type="Gene3D" id="3.40.50.850">
    <property type="entry name" value="Isochorismatase-like"/>
    <property type="match status" value="1"/>
</dbReference>
<dbReference type="PANTHER" id="PTHR43540">
    <property type="entry name" value="PEROXYUREIDOACRYLATE/UREIDOACRYLATE AMIDOHYDROLASE-RELATED"/>
    <property type="match status" value="1"/>
</dbReference>